<dbReference type="AlphaFoldDB" id="A0A1I4WUR3"/>
<dbReference type="STRING" id="455193.SAMN05421805_10388"/>
<protein>
    <submittedName>
        <fullName evidence="1">Uncharacterized protein</fullName>
    </submittedName>
</protein>
<proteinExistence type="predicted"/>
<reference evidence="1 2" key="1">
    <citation type="submission" date="2016-10" db="EMBL/GenBank/DDBJ databases">
        <authorList>
            <person name="de Groot N.N."/>
        </authorList>
    </citation>
    <scope>NUCLEOTIDE SEQUENCE [LARGE SCALE GENOMIC DNA]</scope>
    <source>
        <strain evidence="1 2">CPCC 201259</strain>
    </source>
</reference>
<name>A0A1I4WUR3_9PSEU</name>
<dbReference type="Proteomes" id="UP000199398">
    <property type="component" value="Unassembled WGS sequence"/>
</dbReference>
<evidence type="ECO:0000313" key="1">
    <source>
        <dbReference type="EMBL" id="SFN17548.1"/>
    </source>
</evidence>
<dbReference type="EMBL" id="FOUP01000003">
    <property type="protein sequence ID" value="SFN17548.1"/>
    <property type="molecule type" value="Genomic_DNA"/>
</dbReference>
<sequence length="79" mass="8681">MHGNKYHFHASVADGFIDLHPTARGVEIELTTFSSGGEQAVTAVISREKFRQLLADGPGLLEGVDLLRDEAMRKRGYPV</sequence>
<evidence type="ECO:0000313" key="2">
    <source>
        <dbReference type="Proteomes" id="UP000199398"/>
    </source>
</evidence>
<gene>
    <name evidence="1" type="ORF">SAMN05421805_10388</name>
</gene>
<dbReference type="OrthoDB" id="9985986at2"/>
<dbReference type="RefSeq" id="WP_093150116.1">
    <property type="nucleotide sequence ID" value="NZ_FOUP01000003.1"/>
</dbReference>
<accession>A0A1I4WUR3</accession>
<organism evidence="1 2">
    <name type="scientific">Saccharopolyspora antimicrobica</name>
    <dbReference type="NCBI Taxonomy" id="455193"/>
    <lineage>
        <taxon>Bacteria</taxon>
        <taxon>Bacillati</taxon>
        <taxon>Actinomycetota</taxon>
        <taxon>Actinomycetes</taxon>
        <taxon>Pseudonocardiales</taxon>
        <taxon>Pseudonocardiaceae</taxon>
        <taxon>Saccharopolyspora</taxon>
    </lineage>
</organism>